<evidence type="ECO:0000259" key="7">
    <source>
        <dbReference type="Pfam" id="PF23262"/>
    </source>
</evidence>
<dbReference type="EMBL" id="JABEZW010000006">
    <property type="protein sequence ID" value="MBA0766921.1"/>
    <property type="molecule type" value="Genomic_DNA"/>
</dbReference>
<feature type="transmembrane region" description="Helical" evidence="5">
    <location>
        <begin position="16"/>
        <end position="42"/>
    </location>
</feature>
<dbReference type="Pfam" id="PF06813">
    <property type="entry name" value="Nodulin-like"/>
    <property type="match status" value="1"/>
</dbReference>
<keyword evidence="4 5" id="KW-0472">Membrane</keyword>
<feature type="transmembrane region" description="Helical" evidence="5">
    <location>
        <begin position="408"/>
        <end position="426"/>
    </location>
</feature>
<organism evidence="8 9">
    <name type="scientific">Gossypium trilobum</name>
    <dbReference type="NCBI Taxonomy" id="34281"/>
    <lineage>
        <taxon>Eukaryota</taxon>
        <taxon>Viridiplantae</taxon>
        <taxon>Streptophyta</taxon>
        <taxon>Embryophyta</taxon>
        <taxon>Tracheophyta</taxon>
        <taxon>Spermatophyta</taxon>
        <taxon>Magnoliopsida</taxon>
        <taxon>eudicotyledons</taxon>
        <taxon>Gunneridae</taxon>
        <taxon>Pentapetalae</taxon>
        <taxon>rosids</taxon>
        <taxon>malvids</taxon>
        <taxon>Malvales</taxon>
        <taxon>Malvaceae</taxon>
        <taxon>Malvoideae</taxon>
        <taxon>Gossypium</taxon>
    </lineage>
</organism>
<evidence type="ECO:0000256" key="1">
    <source>
        <dbReference type="ARBA" id="ARBA00004141"/>
    </source>
</evidence>
<feature type="transmembrane region" description="Helical" evidence="5">
    <location>
        <begin position="432"/>
        <end position="454"/>
    </location>
</feature>
<dbReference type="Pfam" id="PF23262">
    <property type="entry name" value="NFD4_C"/>
    <property type="match status" value="1"/>
</dbReference>
<name>A0A7J9E1V2_9ROSI</name>
<feature type="transmembrane region" description="Helical" evidence="5">
    <location>
        <begin position="139"/>
        <end position="159"/>
    </location>
</feature>
<keyword evidence="2 5" id="KW-0812">Transmembrane</keyword>
<evidence type="ECO:0000256" key="3">
    <source>
        <dbReference type="ARBA" id="ARBA00022989"/>
    </source>
</evidence>
<dbReference type="InterPro" id="IPR010658">
    <property type="entry name" value="Nodulin-like"/>
</dbReference>
<dbReference type="Gene3D" id="1.20.1250.20">
    <property type="entry name" value="MFS general substrate transporter like domains"/>
    <property type="match status" value="1"/>
</dbReference>
<dbReference type="InterPro" id="IPR056555">
    <property type="entry name" value="NFD4_C"/>
</dbReference>
<accession>A0A7J9E1V2</accession>
<dbReference type="PANTHER" id="PTHR21576:SF73">
    <property type="entry name" value="F1C9.29 PROTEIN-RELATED"/>
    <property type="match status" value="1"/>
</dbReference>
<evidence type="ECO:0000256" key="5">
    <source>
        <dbReference type="SAM" id="Phobius"/>
    </source>
</evidence>
<comment type="subcellular location">
    <subcellularLocation>
        <location evidence="1">Membrane</location>
        <topology evidence="1">Multi-pass membrane protein</topology>
    </subcellularLocation>
</comment>
<proteinExistence type="predicted"/>
<feature type="domain" description="NFD4 C-terminal" evidence="7">
    <location>
        <begin position="333"/>
        <end position="516"/>
    </location>
</feature>
<dbReference type="GO" id="GO:0016020">
    <property type="term" value="C:membrane"/>
    <property type="evidence" value="ECO:0007669"/>
    <property type="project" value="UniProtKB-SubCell"/>
</dbReference>
<dbReference type="AlphaFoldDB" id="A0A7J9E1V2"/>
<evidence type="ECO:0000259" key="6">
    <source>
        <dbReference type="Pfam" id="PF06813"/>
    </source>
</evidence>
<feature type="transmembrane region" description="Helical" evidence="5">
    <location>
        <begin position="62"/>
        <end position="88"/>
    </location>
</feature>
<feature type="transmembrane region" description="Helical" evidence="5">
    <location>
        <begin position="340"/>
        <end position="358"/>
    </location>
</feature>
<sequence>MAGLEEGFQAFLNNRWLVFVAAMWMQSCSGPGYIFGSISSVIKTSLNYNQKQISKLGVAKDLGGSIGLIAGTLSEILPLWGVSLVGALQNLMGYGSVWLIVTGKVPVFPLWAVSETYFNTATLVSGLQNFPESTGPVVGILKGFTALSSAILTQIYTLINFPDQSSLIFMVAVGPTMVVIALMFIIRPVGGHKQVRPSDGSSFTLVYCVCLLLATYLMAIMILEDLVSMSHILVTVFTLILFVLLLIPVGLSFREEPRDPAEEILLPRPEQHEVVSSEFKNEKPEEVDSLAVPEGQKRNAQLQAELFRAAAEGAVRVKKRKGPRRGEDFTLTQALIRADFWLIMFSLLLGGGSGLTVIDNLGQMSQSLGYANTHIFVSMICIWNFLGRIAGGYVSEIFVRDHAHPRPIVIVMAQLVMAVGHVFFAMGWPGAMYIGTLLVGLCYGAHWAIMPATVSELFGLKKFGAFYNFLSLANPAGTLIFSSVIASSIYDYEAEKQARQHRIKSHISGTILSGMFAQDESRKCEGSICFFLSSMIMSGSCIIAAVLSMVLVILNYHKFYIFILPTLLQY</sequence>
<evidence type="ECO:0008006" key="10">
    <source>
        <dbReference type="Google" id="ProtNLM"/>
    </source>
</evidence>
<evidence type="ECO:0000256" key="2">
    <source>
        <dbReference type="ARBA" id="ARBA00022692"/>
    </source>
</evidence>
<keyword evidence="3 5" id="KW-1133">Transmembrane helix</keyword>
<comment type="caution">
    <text evidence="8">The sequence shown here is derived from an EMBL/GenBank/DDBJ whole genome shotgun (WGS) entry which is preliminary data.</text>
</comment>
<keyword evidence="9" id="KW-1185">Reference proteome</keyword>
<dbReference type="Proteomes" id="UP000593568">
    <property type="component" value="Unassembled WGS sequence"/>
</dbReference>
<feature type="transmembrane region" description="Helical" evidence="5">
    <location>
        <begin position="229"/>
        <end position="251"/>
    </location>
</feature>
<dbReference type="PANTHER" id="PTHR21576">
    <property type="entry name" value="UNCHARACTERIZED NODULIN-LIKE PROTEIN"/>
    <property type="match status" value="1"/>
</dbReference>
<gene>
    <name evidence="8" type="ORF">Gotri_015912</name>
</gene>
<evidence type="ECO:0000313" key="8">
    <source>
        <dbReference type="EMBL" id="MBA0766921.1"/>
    </source>
</evidence>
<feature type="transmembrane region" description="Helical" evidence="5">
    <location>
        <begin position="370"/>
        <end position="387"/>
    </location>
</feature>
<dbReference type="SUPFAM" id="SSF103473">
    <property type="entry name" value="MFS general substrate transporter"/>
    <property type="match status" value="1"/>
</dbReference>
<feature type="transmembrane region" description="Helical" evidence="5">
    <location>
        <begin position="466"/>
        <end position="490"/>
    </location>
</feature>
<feature type="transmembrane region" description="Helical" evidence="5">
    <location>
        <begin position="530"/>
        <end position="554"/>
    </location>
</feature>
<dbReference type="CDD" id="cd17354">
    <property type="entry name" value="MFS_Mch1p_like"/>
    <property type="match status" value="1"/>
</dbReference>
<feature type="domain" description="Nodulin-like" evidence="6">
    <location>
        <begin position="15"/>
        <end position="250"/>
    </location>
</feature>
<protein>
    <recommendedName>
        <fullName evidence="10">Nodulin-like domain-containing protein</fullName>
    </recommendedName>
</protein>
<evidence type="ECO:0000313" key="9">
    <source>
        <dbReference type="Proteomes" id="UP000593568"/>
    </source>
</evidence>
<evidence type="ECO:0000256" key="4">
    <source>
        <dbReference type="ARBA" id="ARBA00023136"/>
    </source>
</evidence>
<reference evidence="8 9" key="1">
    <citation type="journal article" date="2019" name="Genome Biol. Evol.">
        <title>Insights into the evolution of the New World diploid cottons (Gossypium, subgenus Houzingenia) based on genome sequencing.</title>
        <authorList>
            <person name="Grover C.E."/>
            <person name="Arick M.A. 2nd"/>
            <person name="Thrash A."/>
            <person name="Conover J.L."/>
            <person name="Sanders W.S."/>
            <person name="Peterson D.G."/>
            <person name="Frelichowski J.E."/>
            <person name="Scheffler J.A."/>
            <person name="Scheffler B.E."/>
            <person name="Wendel J.F."/>
        </authorList>
    </citation>
    <scope>NUCLEOTIDE SEQUENCE [LARGE SCALE GENOMIC DNA]</scope>
    <source>
        <strain evidence="8">8</strain>
        <tissue evidence="8">Leaf</tissue>
    </source>
</reference>
<feature type="transmembrane region" description="Helical" evidence="5">
    <location>
        <begin position="165"/>
        <end position="185"/>
    </location>
</feature>
<feature type="transmembrane region" description="Helical" evidence="5">
    <location>
        <begin position="205"/>
        <end position="223"/>
    </location>
</feature>
<dbReference type="InterPro" id="IPR036259">
    <property type="entry name" value="MFS_trans_sf"/>
</dbReference>